<dbReference type="Proteomes" id="UP000326557">
    <property type="component" value="Unassembled WGS sequence"/>
</dbReference>
<protein>
    <recommendedName>
        <fullName evidence="3 8">Histidinol-phosphatase</fullName>
        <shortName evidence="8">HolPase</shortName>
        <ecNumber evidence="3 8">3.1.3.15</ecNumber>
    </recommendedName>
</protein>
<evidence type="ECO:0000313" key="10">
    <source>
        <dbReference type="EMBL" id="VVN79713.1"/>
    </source>
</evidence>
<dbReference type="OrthoDB" id="9808747at2"/>
<dbReference type="RefSeq" id="WP_150636818.1">
    <property type="nucleotide sequence ID" value="NZ_CABVHP010000002.1"/>
</dbReference>
<accession>A0A5E7B037</accession>
<dbReference type="InterPro" id="IPR003141">
    <property type="entry name" value="Pol/His_phosphatase_N"/>
</dbReference>
<name>A0A5E7B037_PSEFL</name>
<keyword evidence="5 8" id="KW-0378">Hydrolase</keyword>
<organism evidence="10 11">
    <name type="scientific">Pseudomonas fluorescens</name>
    <dbReference type="NCBI Taxonomy" id="294"/>
    <lineage>
        <taxon>Bacteria</taxon>
        <taxon>Pseudomonadati</taxon>
        <taxon>Pseudomonadota</taxon>
        <taxon>Gammaproteobacteria</taxon>
        <taxon>Pseudomonadales</taxon>
        <taxon>Pseudomonadaceae</taxon>
        <taxon>Pseudomonas</taxon>
    </lineage>
</organism>
<comment type="similarity">
    <text evidence="2 8">Belongs to the PHP hydrolase family. HisK subfamily.</text>
</comment>
<dbReference type="GO" id="GO:0005737">
    <property type="term" value="C:cytoplasm"/>
    <property type="evidence" value="ECO:0007669"/>
    <property type="project" value="TreeGrafter"/>
</dbReference>
<dbReference type="InterPro" id="IPR010140">
    <property type="entry name" value="Histidinol_P_phosphatase_HisJ"/>
</dbReference>
<dbReference type="AlphaFoldDB" id="A0A5E7B037"/>
<proteinExistence type="inferred from homology"/>
<keyword evidence="6 8" id="KW-0368">Histidine biosynthesis</keyword>
<dbReference type="SMART" id="SM00481">
    <property type="entry name" value="POLIIIAc"/>
    <property type="match status" value="1"/>
</dbReference>
<dbReference type="UniPathway" id="UPA00031">
    <property type="reaction ID" value="UER00013"/>
</dbReference>
<dbReference type="PANTHER" id="PTHR21039">
    <property type="entry name" value="HISTIDINOL PHOSPHATASE-RELATED"/>
    <property type="match status" value="1"/>
</dbReference>
<evidence type="ECO:0000313" key="11">
    <source>
        <dbReference type="Proteomes" id="UP000326557"/>
    </source>
</evidence>
<evidence type="ECO:0000256" key="4">
    <source>
        <dbReference type="ARBA" id="ARBA00022605"/>
    </source>
</evidence>
<reference evidence="10 11" key="1">
    <citation type="submission" date="2019-09" db="EMBL/GenBank/DDBJ databases">
        <authorList>
            <person name="Chandra G."/>
            <person name="Truman W A."/>
        </authorList>
    </citation>
    <scope>NUCLEOTIDE SEQUENCE [LARGE SCALE GENOMIC DNA]</scope>
    <source>
        <strain evidence="10">PS704</strain>
    </source>
</reference>
<evidence type="ECO:0000259" key="9">
    <source>
        <dbReference type="SMART" id="SM00481"/>
    </source>
</evidence>
<evidence type="ECO:0000256" key="3">
    <source>
        <dbReference type="ARBA" id="ARBA00013085"/>
    </source>
</evidence>
<keyword evidence="4 8" id="KW-0028">Amino-acid biosynthesis</keyword>
<sequence length="288" mass="31807">MIDSHSHTVYSKHATGSVDELVRASIAAGVSILTITDHAPFSIDRDNRLLASELDHYFADIEKARLAYQGQITLLRGLELDYMPGTEAYSRDMLARYPVDFVIGSVHYVEVPGEPMVKVWELPRLAGEAFLDRYFAYLEGLVECGLFDAVGHADTLLRGMPEEVYLRRFEPLLKPLARSGMAFELNASGLRKTSLALQTGQEVQGLWSYPSRQLLPMLISHGVPLTIGSDTHAPQDAGAGLAELMSVLKPLGLQSVSYYQHRNRIDVDVDTLLPSATFTTLIQGTSRS</sequence>
<dbReference type="SUPFAM" id="SSF89550">
    <property type="entry name" value="PHP domain-like"/>
    <property type="match status" value="1"/>
</dbReference>
<comment type="catalytic activity">
    <reaction evidence="7 8">
        <text>L-histidinol phosphate + H2O = L-histidinol + phosphate</text>
        <dbReference type="Rhea" id="RHEA:14465"/>
        <dbReference type="ChEBI" id="CHEBI:15377"/>
        <dbReference type="ChEBI" id="CHEBI:43474"/>
        <dbReference type="ChEBI" id="CHEBI:57699"/>
        <dbReference type="ChEBI" id="CHEBI:57980"/>
        <dbReference type="EC" id="3.1.3.15"/>
    </reaction>
</comment>
<dbReference type="Pfam" id="PF02811">
    <property type="entry name" value="PHP"/>
    <property type="match status" value="1"/>
</dbReference>
<evidence type="ECO:0000256" key="8">
    <source>
        <dbReference type="RuleBase" id="RU366003"/>
    </source>
</evidence>
<evidence type="ECO:0000256" key="6">
    <source>
        <dbReference type="ARBA" id="ARBA00023102"/>
    </source>
</evidence>
<dbReference type="InterPro" id="IPR016195">
    <property type="entry name" value="Pol/histidinol_Pase-like"/>
</dbReference>
<evidence type="ECO:0000256" key="2">
    <source>
        <dbReference type="ARBA" id="ARBA00009152"/>
    </source>
</evidence>
<dbReference type="NCBIfam" id="TIGR01856">
    <property type="entry name" value="hisJ_fam"/>
    <property type="match status" value="1"/>
</dbReference>
<dbReference type="GO" id="GO:0004401">
    <property type="term" value="F:histidinol-phosphatase activity"/>
    <property type="evidence" value="ECO:0007669"/>
    <property type="project" value="UniProtKB-UniRule"/>
</dbReference>
<dbReference type="PANTHER" id="PTHR21039:SF0">
    <property type="entry name" value="HISTIDINOL-PHOSPHATASE"/>
    <property type="match status" value="1"/>
</dbReference>
<dbReference type="CDD" id="cd12110">
    <property type="entry name" value="PHP_HisPPase_Hisj_like"/>
    <property type="match status" value="1"/>
</dbReference>
<evidence type="ECO:0000256" key="1">
    <source>
        <dbReference type="ARBA" id="ARBA00004970"/>
    </source>
</evidence>
<feature type="domain" description="Polymerase/histidinol phosphatase N-terminal" evidence="9">
    <location>
        <begin position="2"/>
        <end position="84"/>
    </location>
</feature>
<dbReference type="Gene3D" id="3.20.20.140">
    <property type="entry name" value="Metal-dependent hydrolases"/>
    <property type="match status" value="1"/>
</dbReference>
<dbReference type="InterPro" id="IPR004013">
    <property type="entry name" value="PHP_dom"/>
</dbReference>
<dbReference type="GO" id="GO:0000105">
    <property type="term" value="P:L-histidine biosynthetic process"/>
    <property type="evidence" value="ECO:0007669"/>
    <property type="project" value="UniProtKB-UniRule"/>
</dbReference>
<evidence type="ECO:0000256" key="5">
    <source>
        <dbReference type="ARBA" id="ARBA00022801"/>
    </source>
</evidence>
<dbReference type="EMBL" id="CABVHP010000002">
    <property type="protein sequence ID" value="VVN79713.1"/>
    <property type="molecule type" value="Genomic_DNA"/>
</dbReference>
<comment type="pathway">
    <text evidence="1 8">Amino-acid biosynthesis; L-histidine biosynthesis; L-histidine from 5-phospho-alpha-D-ribose 1-diphosphate: step 8/9.</text>
</comment>
<dbReference type="EC" id="3.1.3.15" evidence="3 8"/>
<evidence type="ECO:0000256" key="7">
    <source>
        <dbReference type="ARBA" id="ARBA00049158"/>
    </source>
</evidence>
<gene>
    <name evidence="10" type="primary">hisK</name>
    <name evidence="10" type="ORF">PS704_01004</name>
</gene>